<gene>
    <name evidence="2" type="ORF">F511_26409</name>
</gene>
<dbReference type="Proteomes" id="UP000250235">
    <property type="component" value="Unassembled WGS sequence"/>
</dbReference>
<evidence type="ECO:0000313" key="3">
    <source>
        <dbReference type="Proteomes" id="UP000250235"/>
    </source>
</evidence>
<dbReference type="InterPro" id="IPR046934">
    <property type="entry name" value="PIR2-like"/>
</dbReference>
<evidence type="ECO:0000259" key="1">
    <source>
        <dbReference type="Pfam" id="PF20235"/>
    </source>
</evidence>
<feature type="domain" description="PIR2-like helical" evidence="1">
    <location>
        <begin position="105"/>
        <end position="189"/>
    </location>
</feature>
<reference evidence="2 3" key="1">
    <citation type="journal article" date="2015" name="Proc. Natl. Acad. Sci. U.S.A.">
        <title>The resurrection genome of Boea hygrometrica: A blueprint for survival of dehydration.</title>
        <authorList>
            <person name="Xiao L."/>
            <person name="Yang G."/>
            <person name="Zhang L."/>
            <person name="Yang X."/>
            <person name="Zhao S."/>
            <person name="Ji Z."/>
            <person name="Zhou Q."/>
            <person name="Hu M."/>
            <person name="Wang Y."/>
            <person name="Chen M."/>
            <person name="Xu Y."/>
            <person name="Jin H."/>
            <person name="Xiao X."/>
            <person name="Hu G."/>
            <person name="Bao F."/>
            <person name="Hu Y."/>
            <person name="Wan P."/>
            <person name="Li L."/>
            <person name="Deng X."/>
            <person name="Kuang T."/>
            <person name="Xiang C."/>
            <person name="Zhu J.K."/>
            <person name="Oliver M.J."/>
            <person name="He Y."/>
        </authorList>
    </citation>
    <scope>NUCLEOTIDE SEQUENCE [LARGE SCALE GENOMIC DNA]</scope>
    <source>
        <strain evidence="3">cv. XS01</strain>
    </source>
</reference>
<dbReference type="PANTHER" id="PTHR46405">
    <property type="entry name" value="OS05G0141500 PROTEIN"/>
    <property type="match status" value="1"/>
</dbReference>
<organism evidence="2 3">
    <name type="scientific">Dorcoceras hygrometricum</name>
    <dbReference type="NCBI Taxonomy" id="472368"/>
    <lineage>
        <taxon>Eukaryota</taxon>
        <taxon>Viridiplantae</taxon>
        <taxon>Streptophyta</taxon>
        <taxon>Embryophyta</taxon>
        <taxon>Tracheophyta</taxon>
        <taxon>Spermatophyta</taxon>
        <taxon>Magnoliopsida</taxon>
        <taxon>eudicotyledons</taxon>
        <taxon>Gunneridae</taxon>
        <taxon>Pentapetalae</taxon>
        <taxon>asterids</taxon>
        <taxon>lamiids</taxon>
        <taxon>Lamiales</taxon>
        <taxon>Gesneriaceae</taxon>
        <taxon>Didymocarpoideae</taxon>
        <taxon>Trichosporeae</taxon>
        <taxon>Loxocarpinae</taxon>
        <taxon>Dorcoceras</taxon>
    </lineage>
</organism>
<proteinExistence type="predicted"/>
<keyword evidence="3" id="KW-1185">Reference proteome</keyword>
<dbReference type="InterPro" id="IPR046527">
    <property type="entry name" value="PIR2-like_helical"/>
</dbReference>
<accession>A0A2Z7CAT0</accession>
<dbReference type="AlphaFoldDB" id="A0A2Z7CAT0"/>
<name>A0A2Z7CAT0_9LAMI</name>
<evidence type="ECO:0000313" key="2">
    <source>
        <dbReference type="EMBL" id="KZV44130.1"/>
    </source>
</evidence>
<protein>
    <recommendedName>
        <fullName evidence="1">PIR2-like helical domain-containing protein</fullName>
    </recommendedName>
</protein>
<dbReference type="EMBL" id="KQ997529">
    <property type="protein sequence ID" value="KZV44130.1"/>
    <property type="molecule type" value="Genomic_DNA"/>
</dbReference>
<sequence>MGTSNLRATQDHQYLEEAVEREQDVIRKCQSSDAEKGVYLDQLDIAKNEVAEMNSLLEKMKEQQNKVECSLRGVQHTSSEARDEWLPFLQNRHTLSDSEVAAGWAVLNSGLSRGDKDVVSNIVDGAVNLLKTQKEFDVLKKPVYDGLRSLVEYFVPEMTNVILETRPELTIAAAMRCLPKSNMNLVRACVSNGGSGFRHQSSDRPPLCPPNFTSPYPAGKKSPINLKEMRDQLCHARDQIWVSAQAAGDTIDNRGIGKKAKPKKDNSRLKAILFGERTQGSSEVATKCAVLNSGLCRGDKDVVSNIVDGAVNLLKTQKEFDVPKKPVYDGLRSLVEYFVLEMTNVILETRPELTMADVMQCC</sequence>
<dbReference type="Pfam" id="PF20235">
    <property type="entry name" value="PIR2-like_helical"/>
    <property type="match status" value="1"/>
</dbReference>
<dbReference type="PANTHER" id="PTHR46405:SF9">
    <property type="entry name" value="E3 UBIQUITIN-PROTEIN LIGASE RF298"/>
    <property type="match status" value="1"/>
</dbReference>